<accession>A0ABV6KK53</accession>
<sequence length="121" mass="13224">MNAKSFFSGFLAGSAILGMITLFTTPTSGKNVRATCKENTLKLRNELDQLANDSKNATIQLKTTAKEGKEAFLSVGSEVKDSINKWQQDIEPTVSQLKADIEALQKNVEQATKITTNTNRS</sequence>
<comment type="caution">
    <text evidence="1">The sequence shown here is derived from an EMBL/GenBank/DDBJ whole genome shotgun (WGS) entry which is preliminary data.</text>
</comment>
<name>A0ABV6KK53_9BACI</name>
<dbReference type="RefSeq" id="WP_335961431.1">
    <property type="nucleotide sequence ID" value="NZ_JAXBLX010000017.1"/>
</dbReference>
<evidence type="ECO:0000313" key="2">
    <source>
        <dbReference type="Proteomes" id="UP001589838"/>
    </source>
</evidence>
<dbReference type="EMBL" id="JBHLUX010000095">
    <property type="protein sequence ID" value="MFC0473688.1"/>
    <property type="molecule type" value="Genomic_DNA"/>
</dbReference>
<evidence type="ECO:0000313" key="1">
    <source>
        <dbReference type="EMBL" id="MFC0473688.1"/>
    </source>
</evidence>
<protein>
    <submittedName>
        <fullName evidence="1">YtxH domain-containing protein</fullName>
    </submittedName>
</protein>
<dbReference type="InterPro" id="IPR052928">
    <property type="entry name" value="Desiccation-related_membrane"/>
</dbReference>
<dbReference type="Proteomes" id="UP001589838">
    <property type="component" value="Unassembled WGS sequence"/>
</dbReference>
<dbReference type="PANTHER" id="PTHR35792">
    <property type="entry name" value="GENERAL STRESS PROTEIN"/>
    <property type="match status" value="1"/>
</dbReference>
<gene>
    <name evidence="1" type="ORF">ACFFHM_25050</name>
</gene>
<dbReference type="InterPro" id="IPR024623">
    <property type="entry name" value="YtxH"/>
</dbReference>
<reference evidence="1 2" key="1">
    <citation type="submission" date="2024-09" db="EMBL/GenBank/DDBJ databases">
        <authorList>
            <person name="Sun Q."/>
            <person name="Mori K."/>
        </authorList>
    </citation>
    <scope>NUCLEOTIDE SEQUENCE [LARGE SCALE GENOMIC DNA]</scope>
    <source>
        <strain evidence="1 2">NCAIM B.02610</strain>
    </source>
</reference>
<proteinExistence type="predicted"/>
<dbReference type="Pfam" id="PF12732">
    <property type="entry name" value="YtxH"/>
    <property type="match status" value="1"/>
</dbReference>
<organism evidence="1 2">
    <name type="scientific">Halalkalibacter kiskunsagensis</name>
    <dbReference type="NCBI Taxonomy" id="1548599"/>
    <lineage>
        <taxon>Bacteria</taxon>
        <taxon>Bacillati</taxon>
        <taxon>Bacillota</taxon>
        <taxon>Bacilli</taxon>
        <taxon>Bacillales</taxon>
        <taxon>Bacillaceae</taxon>
        <taxon>Halalkalibacter</taxon>
    </lineage>
</organism>
<keyword evidence="2" id="KW-1185">Reference proteome</keyword>
<dbReference type="PANTHER" id="PTHR35792:SF3">
    <property type="entry name" value="IG HYPOTHETICAL 17707"/>
    <property type="match status" value="1"/>
</dbReference>